<feature type="domain" description="PDZ" evidence="10">
    <location>
        <begin position="528"/>
        <end position="606"/>
    </location>
</feature>
<dbReference type="InterPro" id="IPR017455">
    <property type="entry name" value="Znf_FYVE-rel"/>
</dbReference>
<organism evidence="12">
    <name type="scientific">Schistocephalus solidus</name>
    <name type="common">Tapeworm</name>
    <dbReference type="NCBI Taxonomy" id="70667"/>
    <lineage>
        <taxon>Eukaryota</taxon>
        <taxon>Metazoa</taxon>
        <taxon>Spiralia</taxon>
        <taxon>Lophotrochozoa</taxon>
        <taxon>Platyhelminthes</taxon>
        <taxon>Cestoda</taxon>
        <taxon>Eucestoda</taxon>
        <taxon>Diphyllobothriidea</taxon>
        <taxon>Diphyllobothriidae</taxon>
        <taxon>Schistocephalus</taxon>
    </lineage>
</organism>
<dbReference type="PROSITE" id="PS50106">
    <property type="entry name" value="PDZ"/>
    <property type="match status" value="1"/>
</dbReference>
<dbReference type="GO" id="GO:0042391">
    <property type="term" value="P:regulation of membrane potential"/>
    <property type="evidence" value="ECO:0007669"/>
    <property type="project" value="TreeGrafter"/>
</dbReference>
<keyword evidence="1" id="KW-0479">Metal-binding</keyword>
<evidence type="ECO:0000256" key="4">
    <source>
        <dbReference type="ARBA" id="ARBA00022833"/>
    </source>
</evidence>
<reference evidence="12" key="1">
    <citation type="submission" date="2016-01" db="EMBL/GenBank/DDBJ databases">
        <title>Reference transcriptome for the parasite Schistocephalus solidus: insights into the molecular evolution of parasitism.</title>
        <authorList>
            <person name="Hebert F.O."/>
            <person name="Grambauer S."/>
            <person name="Barber I."/>
            <person name="Landry C.R."/>
            <person name="Aubin-Horth N."/>
        </authorList>
    </citation>
    <scope>NUCLEOTIDE SEQUENCE</scope>
</reference>
<evidence type="ECO:0000259" key="9">
    <source>
        <dbReference type="PROSITE" id="PS50004"/>
    </source>
</evidence>
<proteinExistence type="predicted"/>
<dbReference type="GO" id="GO:0042734">
    <property type="term" value="C:presynaptic membrane"/>
    <property type="evidence" value="ECO:0007669"/>
    <property type="project" value="TreeGrafter"/>
</dbReference>
<dbReference type="SUPFAM" id="SSF49562">
    <property type="entry name" value="C2 domain (Calcium/lipid-binding domain, CaLB)"/>
    <property type="match status" value="2"/>
</dbReference>
<feature type="compositionally biased region" description="Basic and acidic residues" evidence="8">
    <location>
        <begin position="1112"/>
        <end position="1132"/>
    </location>
</feature>
<feature type="domain" description="FYVE-type" evidence="11">
    <location>
        <begin position="171"/>
        <end position="224"/>
    </location>
</feature>
<evidence type="ECO:0000256" key="8">
    <source>
        <dbReference type="SAM" id="MobiDB-lite"/>
    </source>
</evidence>
<gene>
    <name evidence="12" type="ORF">TR143619</name>
</gene>
<dbReference type="PANTHER" id="PTHR12157">
    <property type="entry name" value="REGULATING SYNAPTIC MEMBRANE EXOCYTOSIS PROTEIN"/>
    <property type="match status" value="1"/>
</dbReference>
<evidence type="ECO:0000256" key="2">
    <source>
        <dbReference type="ARBA" id="ARBA00022737"/>
    </source>
</evidence>
<dbReference type="GO" id="GO:0008270">
    <property type="term" value="F:zinc ion binding"/>
    <property type="evidence" value="ECO:0007669"/>
    <property type="project" value="UniProtKB-KW"/>
</dbReference>
<dbReference type="Pfam" id="PF22601">
    <property type="entry name" value="RIM2a_ZnF"/>
    <property type="match status" value="1"/>
</dbReference>
<dbReference type="FunFam" id="2.60.40.150:FF:000188">
    <property type="entry name" value="Uncharacterized protein, isoform D"/>
    <property type="match status" value="1"/>
</dbReference>
<feature type="compositionally biased region" description="Polar residues" evidence="8">
    <location>
        <begin position="1058"/>
        <end position="1074"/>
    </location>
</feature>
<dbReference type="Gene3D" id="3.30.40.10">
    <property type="entry name" value="Zinc/RING finger domain, C3HC4 (zinc finger)"/>
    <property type="match status" value="2"/>
</dbReference>
<evidence type="ECO:0000259" key="11">
    <source>
        <dbReference type="PROSITE" id="PS50178"/>
    </source>
</evidence>
<evidence type="ECO:0000256" key="5">
    <source>
        <dbReference type="ARBA" id="ARBA00023018"/>
    </source>
</evidence>
<dbReference type="InterPro" id="IPR039032">
    <property type="entry name" value="Rim-like"/>
</dbReference>
<evidence type="ECO:0008006" key="13">
    <source>
        <dbReference type="Google" id="ProtNLM"/>
    </source>
</evidence>
<accession>A0A0X3PXS5</accession>
<dbReference type="GO" id="GO:0031267">
    <property type="term" value="F:small GTPase binding"/>
    <property type="evidence" value="ECO:0007669"/>
    <property type="project" value="InterPro"/>
</dbReference>
<dbReference type="SMART" id="SM00228">
    <property type="entry name" value="PDZ"/>
    <property type="match status" value="1"/>
</dbReference>
<dbReference type="PROSITE" id="PS50178">
    <property type="entry name" value="ZF_FYVE"/>
    <property type="match status" value="1"/>
</dbReference>
<feature type="compositionally biased region" description="Basic and acidic residues" evidence="8">
    <location>
        <begin position="873"/>
        <end position="889"/>
    </location>
</feature>
<dbReference type="Gene3D" id="2.30.42.10">
    <property type="match status" value="1"/>
</dbReference>
<dbReference type="GO" id="GO:0050806">
    <property type="term" value="P:positive regulation of synaptic transmission"/>
    <property type="evidence" value="ECO:0007669"/>
    <property type="project" value="TreeGrafter"/>
</dbReference>
<dbReference type="GO" id="GO:0044325">
    <property type="term" value="F:transmembrane transporter binding"/>
    <property type="evidence" value="ECO:0007669"/>
    <property type="project" value="TreeGrafter"/>
</dbReference>
<dbReference type="InterPro" id="IPR035892">
    <property type="entry name" value="C2_domain_sf"/>
</dbReference>
<feature type="compositionally biased region" description="Basic residues" evidence="8">
    <location>
        <begin position="948"/>
        <end position="957"/>
    </location>
</feature>
<keyword evidence="3 7" id="KW-0863">Zinc-finger</keyword>
<dbReference type="InterPro" id="IPR000008">
    <property type="entry name" value="C2_dom"/>
</dbReference>
<dbReference type="CDD" id="cd00065">
    <property type="entry name" value="FYVE_like_SF"/>
    <property type="match status" value="1"/>
</dbReference>
<feature type="region of interest" description="Disordered" evidence="8">
    <location>
        <begin position="945"/>
        <end position="1132"/>
    </location>
</feature>
<dbReference type="PANTHER" id="PTHR12157:SF21">
    <property type="entry name" value="RAB3 INTERACTING MOLECULE, ISOFORM F"/>
    <property type="match status" value="1"/>
</dbReference>
<evidence type="ECO:0000256" key="6">
    <source>
        <dbReference type="ARBA" id="ARBA00034103"/>
    </source>
</evidence>
<dbReference type="SUPFAM" id="SSF57903">
    <property type="entry name" value="FYVE/PHD zinc finger"/>
    <property type="match status" value="1"/>
</dbReference>
<keyword evidence="4" id="KW-0862">Zinc</keyword>
<dbReference type="CDD" id="cd04028">
    <property type="entry name" value="C2B_RIM1alpha"/>
    <property type="match status" value="1"/>
</dbReference>
<dbReference type="Pfam" id="PF00168">
    <property type="entry name" value="C2"/>
    <property type="match status" value="2"/>
</dbReference>
<evidence type="ECO:0000256" key="1">
    <source>
        <dbReference type="ARBA" id="ARBA00022723"/>
    </source>
</evidence>
<dbReference type="InterPro" id="IPR054386">
    <property type="entry name" value="RIM_Znf"/>
</dbReference>
<evidence type="ECO:0000256" key="3">
    <source>
        <dbReference type="ARBA" id="ARBA00022771"/>
    </source>
</evidence>
<keyword evidence="2" id="KW-0677">Repeat</keyword>
<dbReference type="GO" id="GO:0048167">
    <property type="term" value="P:regulation of synaptic plasticity"/>
    <property type="evidence" value="ECO:0007669"/>
    <property type="project" value="TreeGrafter"/>
</dbReference>
<evidence type="ECO:0000256" key="7">
    <source>
        <dbReference type="PROSITE-ProRule" id="PRU00091"/>
    </source>
</evidence>
<comment type="subcellular location">
    <subcellularLocation>
        <location evidence="6">Synapse</location>
    </subcellularLocation>
</comment>
<feature type="region of interest" description="Disordered" evidence="8">
    <location>
        <begin position="1357"/>
        <end position="1379"/>
    </location>
</feature>
<feature type="domain" description="C2" evidence="9">
    <location>
        <begin position="1226"/>
        <end position="1345"/>
    </location>
</feature>
<feature type="domain" description="C2" evidence="9">
    <location>
        <begin position="663"/>
        <end position="785"/>
    </location>
</feature>
<sequence>MQPARVKPVNTFDRRPHDKVLMAPNMAADNPDLSHLTPEERRIIEDVMSRQRQEELQNEQAVRSRNLAPPPCNMVRRGSQVFQRLPANRQQVTNPARAPSQFTIATQLPNPKRQPTAAADESLTPLRCKDEFFGGLTRIRRPPHETSPAIPRHSKVSGDLLGTITGFIGHESQGDCCEVCQTTKFADNAGHHCAHCNRRTCIRCGGYFGPESSWFCRDCFSQFSVPSPSSVPMSDASTAVTSSTASKVRPPARSFVSDSQSDGSQKAMLKPSAIGYAGVANRTIPHGAGRGSHRSVSDEEKTWSYVNQYPAVHGHEISPPPPPPRMAQSNLGPRRQSMYYRLGRPLDDDEFEPYPRTVSTTGSSRERALTNDGGMLDPRMRQPRHRPDGRPISETSSIPERGLTELSPRLSGHCDAKVGSQLSHRRDAFSSEGSESPLGSHGAFSSSSAAEDQQREMPARYAGQHVRRLPVDAGSVSEPCKPDTYLKHSKMPSQLERFQRHSSVVDRPGLKRSSFWSPSTDGESLIGQVYLRCPRESSDVGLLSSFGLKLVIGKRMPSDLVGTFISHVQEGSVADVVGSLQVGDEILEWNGHSLRGLHQEQVSEVLALSCESSDVWMIVQRIFDDYYAETRPATPTSCAYNCNEEQNESEDDGTAYAYGRNDYDPHLQLKLRYSEEAQTLNVCVLSARDLPPLFDKRNRLSSSFCQVCVLPESSKAVQQFTRIIPETNNPVWVHTFTYKDFSREDVNTHELEVAVFDSRNGRVALVGEVLIDLSVADLSGRAYWYPIPQVWNSSADPDVSSQVTSETGGFQQDDWTKRDENRQQRPSDEERGGMRNVSRQRPLSNISPRSVPSRLSGSTGAHQVRPLGRRSSRASDGRELGSGCRDNRNSSRIPRFTVSEDDQSILSDGSEVSEFSNFSKLSLQSPPTNSAVQPRAYGGEAEFASSLPHKRQVHRPQRQTSTSAGADRSTNERSTHGKSHRKQDERPELLEELEEPDITSLAPNRTVLKGFEQSESCSTPSMEPASQQEDETRGPTTVGPMSSSRPPAPSLDSHDDQQTSAAEGSGDQESSKMASESKMARPTSIRKRRPSIGHKFSNVLRISKKSSNQSNSEKKSKASFQRSEEVLPAHIHPNEKMTISGYTAPGVVAEGAGFGGIAASSAQTLRASPAAGGSKNSALHSQLQQGTSAQKRDLLALDIGEAHLGEFVEGLGPGQLVGRQVLGMPCLGEIQLSFFDRKGHLEVEVIRARGLQQKNSSKALPTPYVKLHLLDGKQSVEKMRTSAPARRTLDPLFQQQFSFSTSYTDKILQVSVWGEYGRMDKKVFLGMCEIVLDDLNLRSIVFGWYKLFGMIAASTQHPHHSHHGVSRRHYKRSDSKISK</sequence>
<dbReference type="PROSITE" id="PS50004">
    <property type="entry name" value="C2"/>
    <property type="match status" value="2"/>
</dbReference>
<dbReference type="EMBL" id="GEEE01011209">
    <property type="protein sequence ID" value="JAP52016.1"/>
    <property type="molecule type" value="Transcribed_RNA"/>
</dbReference>
<feature type="compositionally biased region" description="Polar residues" evidence="8">
    <location>
        <begin position="1013"/>
        <end position="1027"/>
    </location>
</feature>
<feature type="compositionally biased region" description="Basic and acidic residues" evidence="8">
    <location>
        <begin position="814"/>
        <end position="833"/>
    </location>
</feature>
<feature type="compositionally biased region" description="Polar residues" evidence="8">
    <location>
        <begin position="795"/>
        <end position="810"/>
    </location>
</feature>
<dbReference type="SMART" id="SM00239">
    <property type="entry name" value="C2"/>
    <property type="match status" value="2"/>
</dbReference>
<dbReference type="Pfam" id="PF00595">
    <property type="entry name" value="PDZ"/>
    <property type="match status" value="1"/>
</dbReference>
<dbReference type="InterPro" id="IPR001478">
    <property type="entry name" value="PDZ"/>
</dbReference>
<dbReference type="InterPro" id="IPR036034">
    <property type="entry name" value="PDZ_sf"/>
</dbReference>
<dbReference type="SUPFAM" id="SSF50156">
    <property type="entry name" value="PDZ domain-like"/>
    <property type="match status" value="1"/>
</dbReference>
<protein>
    <recommendedName>
        <fullName evidence="13">Regulating synaptic membrane exocytosis protein 2</fullName>
    </recommendedName>
</protein>
<dbReference type="EMBL" id="GEEE01005756">
    <property type="protein sequence ID" value="JAP57469.1"/>
    <property type="molecule type" value="Transcribed_RNA"/>
</dbReference>
<feature type="compositionally biased region" description="Basic residues" evidence="8">
    <location>
        <begin position="1357"/>
        <end position="1371"/>
    </location>
</feature>
<evidence type="ECO:0000259" key="10">
    <source>
        <dbReference type="PROSITE" id="PS50106"/>
    </source>
</evidence>
<dbReference type="GO" id="GO:0048791">
    <property type="term" value="P:calcium ion-regulated exocytosis of neurotransmitter"/>
    <property type="evidence" value="ECO:0007669"/>
    <property type="project" value="TreeGrafter"/>
</dbReference>
<feature type="compositionally biased region" description="Polar residues" evidence="8">
    <location>
        <begin position="837"/>
        <end position="861"/>
    </location>
</feature>
<feature type="region of interest" description="Disordered" evidence="8">
    <location>
        <begin position="344"/>
        <end position="459"/>
    </location>
</feature>
<dbReference type="Gene3D" id="2.60.40.150">
    <property type="entry name" value="C2 domain"/>
    <property type="match status" value="2"/>
</dbReference>
<keyword evidence="5" id="KW-0770">Synapse</keyword>
<dbReference type="GO" id="GO:0048788">
    <property type="term" value="C:cytoskeleton of presynaptic active zone"/>
    <property type="evidence" value="ECO:0007669"/>
    <property type="project" value="TreeGrafter"/>
</dbReference>
<name>A0A0X3PXS5_SCHSO</name>
<feature type="region of interest" description="Disordered" evidence="8">
    <location>
        <begin position="795"/>
        <end position="910"/>
    </location>
</feature>
<dbReference type="InterPro" id="IPR011011">
    <property type="entry name" value="Znf_FYVE_PHD"/>
</dbReference>
<evidence type="ECO:0000313" key="12">
    <source>
        <dbReference type="EMBL" id="JAP52016.1"/>
    </source>
</evidence>
<dbReference type="InterPro" id="IPR013083">
    <property type="entry name" value="Znf_RING/FYVE/PHD"/>
</dbReference>